<dbReference type="InterPro" id="IPR020846">
    <property type="entry name" value="MFS_dom"/>
</dbReference>
<keyword evidence="8" id="KW-1185">Reference proteome</keyword>
<dbReference type="PANTHER" id="PTHR42718">
    <property type="entry name" value="MAJOR FACILITATOR SUPERFAMILY MULTIDRUG TRANSPORTER MFSC"/>
    <property type="match status" value="1"/>
</dbReference>
<feature type="transmembrane region" description="Helical" evidence="5">
    <location>
        <begin position="199"/>
        <end position="218"/>
    </location>
</feature>
<feature type="transmembrane region" description="Helical" evidence="5">
    <location>
        <begin position="295"/>
        <end position="316"/>
    </location>
</feature>
<dbReference type="SUPFAM" id="SSF103473">
    <property type="entry name" value="MFS general substrate transporter"/>
    <property type="match status" value="1"/>
</dbReference>
<reference evidence="7 8" key="1">
    <citation type="submission" date="2020-08" db="EMBL/GenBank/DDBJ databases">
        <title>Genomic Encyclopedia of Type Strains, Phase IV (KMG-IV): sequencing the most valuable type-strain genomes for metagenomic binning, comparative biology and taxonomic classification.</title>
        <authorList>
            <person name="Goeker M."/>
        </authorList>
    </citation>
    <scope>NUCLEOTIDE SEQUENCE [LARGE SCALE GENOMIC DNA]</scope>
    <source>
        <strain evidence="7 8">YIM 65646</strain>
    </source>
</reference>
<evidence type="ECO:0000256" key="4">
    <source>
        <dbReference type="ARBA" id="ARBA00023136"/>
    </source>
</evidence>
<feature type="transmembrane region" description="Helical" evidence="5">
    <location>
        <begin position="422"/>
        <end position="441"/>
    </location>
</feature>
<dbReference type="RefSeq" id="WP_184792840.1">
    <property type="nucleotide sequence ID" value="NZ_BONT01000101.1"/>
</dbReference>
<evidence type="ECO:0000256" key="1">
    <source>
        <dbReference type="ARBA" id="ARBA00004651"/>
    </source>
</evidence>
<feature type="transmembrane region" description="Helical" evidence="5">
    <location>
        <begin position="169"/>
        <end position="187"/>
    </location>
</feature>
<feature type="transmembrane region" description="Helical" evidence="5">
    <location>
        <begin position="328"/>
        <end position="349"/>
    </location>
</feature>
<keyword evidence="3 5" id="KW-1133">Transmembrane helix</keyword>
<evidence type="ECO:0000259" key="6">
    <source>
        <dbReference type="PROSITE" id="PS50850"/>
    </source>
</evidence>
<name>A0A841G284_9ACTN</name>
<evidence type="ECO:0000256" key="2">
    <source>
        <dbReference type="ARBA" id="ARBA00022692"/>
    </source>
</evidence>
<feature type="transmembrane region" description="Helical" evidence="5">
    <location>
        <begin position="263"/>
        <end position="289"/>
    </location>
</feature>
<accession>A0A841G284</accession>
<dbReference type="PROSITE" id="PS50850">
    <property type="entry name" value="MFS"/>
    <property type="match status" value="1"/>
</dbReference>
<feature type="transmembrane region" description="Helical" evidence="5">
    <location>
        <begin position="397"/>
        <end position="416"/>
    </location>
</feature>
<organism evidence="7 8">
    <name type="scientific">Phytomonospora endophytica</name>
    <dbReference type="NCBI Taxonomy" id="714109"/>
    <lineage>
        <taxon>Bacteria</taxon>
        <taxon>Bacillati</taxon>
        <taxon>Actinomycetota</taxon>
        <taxon>Actinomycetes</taxon>
        <taxon>Micromonosporales</taxon>
        <taxon>Micromonosporaceae</taxon>
        <taxon>Phytomonospora</taxon>
    </lineage>
</organism>
<comment type="subcellular location">
    <subcellularLocation>
        <location evidence="1">Cell membrane</location>
        <topology evidence="1">Multi-pass membrane protein</topology>
    </subcellularLocation>
</comment>
<feature type="transmembrane region" description="Helical" evidence="5">
    <location>
        <begin position="355"/>
        <end position="377"/>
    </location>
</feature>
<feature type="transmembrane region" description="Helical" evidence="5">
    <location>
        <begin position="12"/>
        <end position="31"/>
    </location>
</feature>
<keyword evidence="2 5" id="KW-0812">Transmembrane</keyword>
<dbReference type="InterPro" id="IPR011701">
    <property type="entry name" value="MFS"/>
</dbReference>
<feature type="transmembrane region" description="Helical" evidence="5">
    <location>
        <begin position="83"/>
        <end position="106"/>
    </location>
</feature>
<dbReference type="InterPro" id="IPR036259">
    <property type="entry name" value="MFS_trans_sf"/>
</dbReference>
<dbReference type="Pfam" id="PF07690">
    <property type="entry name" value="MFS_1"/>
    <property type="match status" value="1"/>
</dbReference>
<dbReference type="GO" id="GO:0005886">
    <property type="term" value="C:plasma membrane"/>
    <property type="evidence" value="ECO:0007669"/>
    <property type="project" value="UniProtKB-SubCell"/>
</dbReference>
<dbReference type="Gene3D" id="1.20.1720.10">
    <property type="entry name" value="Multidrug resistance protein D"/>
    <property type="match status" value="1"/>
</dbReference>
<dbReference type="Gene3D" id="1.20.1250.20">
    <property type="entry name" value="MFS general substrate transporter like domains"/>
    <property type="match status" value="1"/>
</dbReference>
<protein>
    <submittedName>
        <fullName evidence="7">MFS family permease</fullName>
    </submittedName>
</protein>
<gene>
    <name evidence="7" type="ORF">HNR73_007655</name>
</gene>
<sequence length="449" mass="45120">MTTSTVPRTRTGALAIASAAPLLVLSVYVVPLITGPETAAGVGAGLTAQTWIMNANPVGLAAMLLVTGSLADNLGRRRLFTYGAVALAVASAVGGIATTPALLIAARVGQGAAGAALLAASLGIVGHLFTDPAARAKATGTWAAALGAGLAVGPPLAGALTMISWRGVYWVEVAGAIALALVARSLPESRAGHPQRPDLTGMALLAAALVALLSAVTLGRTGWTQPPVLILLAATVALAIAFARVEARKAAPMLDLALFRQPLFLLATGGALLNGLAIIGAGSVTATIWQHAHHFSAFQTSLLFTLWSSASLAAALTARRLTIRPVRMLGVGYLFASAFILLLGTGGTWSLWRVLIGFGISGIGAGLVNAASARLAIDSVPAHRAGMGSGANNTARYIGSSVGVAVAISLLSSLGWDAGMDRTLIIATVLLLAGAAIAFTARIRPGATP</sequence>
<proteinExistence type="predicted"/>
<dbReference type="AlphaFoldDB" id="A0A841G284"/>
<dbReference type="Proteomes" id="UP000548476">
    <property type="component" value="Unassembled WGS sequence"/>
</dbReference>
<dbReference type="PANTHER" id="PTHR42718:SF49">
    <property type="entry name" value="EXPORT PROTEIN"/>
    <property type="match status" value="1"/>
</dbReference>
<evidence type="ECO:0000313" key="7">
    <source>
        <dbReference type="EMBL" id="MBB6039757.1"/>
    </source>
</evidence>
<evidence type="ECO:0000256" key="5">
    <source>
        <dbReference type="SAM" id="Phobius"/>
    </source>
</evidence>
<comment type="caution">
    <text evidence="7">The sequence shown here is derived from an EMBL/GenBank/DDBJ whole genome shotgun (WGS) entry which is preliminary data.</text>
</comment>
<evidence type="ECO:0000313" key="8">
    <source>
        <dbReference type="Proteomes" id="UP000548476"/>
    </source>
</evidence>
<feature type="transmembrane region" description="Helical" evidence="5">
    <location>
        <begin position="224"/>
        <end position="243"/>
    </location>
</feature>
<feature type="transmembrane region" description="Helical" evidence="5">
    <location>
        <begin position="142"/>
        <end position="163"/>
    </location>
</feature>
<feature type="domain" description="Major facilitator superfamily (MFS) profile" evidence="6">
    <location>
        <begin position="12"/>
        <end position="446"/>
    </location>
</feature>
<evidence type="ECO:0000256" key="3">
    <source>
        <dbReference type="ARBA" id="ARBA00022989"/>
    </source>
</evidence>
<feature type="transmembrane region" description="Helical" evidence="5">
    <location>
        <begin position="51"/>
        <end position="71"/>
    </location>
</feature>
<keyword evidence="4 5" id="KW-0472">Membrane</keyword>
<dbReference type="EMBL" id="JACHGT010000025">
    <property type="protein sequence ID" value="MBB6039757.1"/>
    <property type="molecule type" value="Genomic_DNA"/>
</dbReference>
<feature type="transmembrane region" description="Helical" evidence="5">
    <location>
        <begin position="112"/>
        <end position="130"/>
    </location>
</feature>
<dbReference type="GO" id="GO:0022857">
    <property type="term" value="F:transmembrane transporter activity"/>
    <property type="evidence" value="ECO:0007669"/>
    <property type="project" value="InterPro"/>
</dbReference>